<organism evidence="2">
    <name type="scientific">Candidatus Lambdaproteobacteria bacterium RIFOXYD2_FULL_56_26</name>
    <dbReference type="NCBI Taxonomy" id="1817773"/>
    <lineage>
        <taxon>Bacteria</taxon>
        <taxon>Pseudomonadati</taxon>
        <taxon>Pseudomonadota</taxon>
        <taxon>Candidatus Lambdaproteobacteria</taxon>
    </lineage>
</organism>
<evidence type="ECO:0000313" key="2">
    <source>
        <dbReference type="EMBL" id="OGH03527.1"/>
    </source>
</evidence>
<dbReference type="SUPFAM" id="SSF48695">
    <property type="entry name" value="Multiheme cytochromes"/>
    <property type="match status" value="1"/>
</dbReference>
<proteinExistence type="predicted"/>
<dbReference type="Pfam" id="PF13435">
    <property type="entry name" value="Cytochrome_C554"/>
    <property type="match status" value="1"/>
</dbReference>
<dbReference type="Proteomes" id="UP000177583">
    <property type="component" value="Unassembled WGS sequence"/>
</dbReference>
<name>A0A1F6GZE8_9PROT</name>
<reference evidence="2" key="1">
    <citation type="journal article" date="2016" name="Nat. Commun.">
        <title>Thousands of microbial genomes shed light on interconnected biogeochemical processes in an aquifer system.</title>
        <authorList>
            <person name="Anantharaman K."/>
            <person name="Brown C.T."/>
            <person name="Hug L.A."/>
            <person name="Sharon I."/>
            <person name="Castelle C.J."/>
            <person name="Probst A.J."/>
            <person name="Thomas B.C."/>
            <person name="Singh A."/>
            <person name="Wilkins M.J."/>
            <person name="Karaoz U."/>
            <person name="Brodie E.L."/>
            <person name="Williams K.H."/>
            <person name="Hubbard S.S."/>
            <person name="Banfield J.F."/>
        </authorList>
    </citation>
    <scope>NUCLEOTIDE SEQUENCE [LARGE SCALE GENOMIC DNA]</scope>
</reference>
<accession>A0A1F6GZE8</accession>
<dbReference type="InterPro" id="IPR036280">
    <property type="entry name" value="Multihaem_cyt_sf"/>
</dbReference>
<feature type="domain" description="Cytochrome c-552/4" evidence="1">
    <location>
        <begin position="294"/>
        <end position="360"/>
    </location>
</feature>
<dbReference type="InterPro" id="IPR023155">
    <property type="entry name" value="Cyt_c-552/4"/>
</dbReference>
<comment type="caution">
    <text evidence="2">The sequence shown here is derived from an EMBL/GenBank/DDBJ whole genome shotgun (WGS) entry which is preliminary data.</text>
</comment>
<dbReference type="Gene3D" id="1.10.1130.10">
    <property type="entry name" value="Flavocytochrome C3, Chain A"/>
    <property type="match status" value="1"/>
</dbReference>
<dbReference type="AlphaFoldDB" id="A0A1F6GZE8"/>
<dbReference type="EMBL" id="MFNF01000015">
    <property type="protein sequence ID" value="OGH03527.1"/>
    <property type="molecule type" value="Genomic_DNA"/>
</dbReference>
<gene>
    <name evidence="2" type="ORF">A2557_01075</name>
</gene>
<sequence length="407" mass="45676">MLLLSLLYLAPPAWGVEFLVTGEFQGEIRPCGCSKAGERGGIERLSSYFKTKGPKGWLWLDLGNFAVEPTDQGELKNDLFYKLYRQHRLFAMLPGPREFAMGKRGIAKRRLPFLLTNHQGELAYTERIKHKEGWQFFGFLSPELLSLGVHKTDLLEGVGAFLARAKTLRSKEWRGVLLFRGNPKELELIQGSGLFEVILPANQAKSEETQQLEFELAQQKFFSPPLQGQGVLELNPESQGAGRVAWLGPQTPLDPTWAKDFAQYDKKVETLFLSSLASQAKLGDKRVYKGTGYCVNCHQAQGEAFEQSKHAHAFDSLEKAGRAHDPDCIVCHTQGYNKGGFLSTELTPNLVHLGCENCHGLAPEGHEKDLEYKKNRKPVTQLVCKGCHYGSHDPRFSFETAYPKIKH</sequence>
<evidence type="ECO:0000259" key="1">
    <source>
        <dbReference type="Pfam" id="PF13435"/>
    </source>
</evidence>
<protein>
    <recommendedName>
        <fullName evidence="1">Cytochrome c-552/4 domain-containing protein</fullName>
    </recommendedName>
</protein>